<name>J3PG62_GAET3</name>
<proteinExistence type="predicted"/>
<dbReference type="Gene3D" id="3.90.80.10">
    <property type="entry name" value="Inorganic pyrophosphatase"/>
    <property type="match status" value="1"/>
</dbReference>
<dbReference type="HOGENOM" id="CLU_1555355_0_0_1"/>
<dbReference type="EnsemblFungi" id="EJT70316">
    <property type="protein sequence ID" value="EJT70316"/>
    <property type="gene ID" value="GGTG_12488"/>
</dbReference>
<dbReference type="GO" id="GO:0000287">
    <property type="term" value="F:magnesium ion binding"/>
    <property type="evidence" value="ECO:0007669"/>
    <property type="project" value="InterPro"/>
</dbReference>
<evidence type="ECO:0000313" key="3">
    <source>
        <dbReference type="Proteomes" id="UP000006039"/>
    </source>
</evidence>
<dbReference type="GO" id="GO:0005737">
    <property type="term" value="C:cytoplasm"/>
    <property type="evidence" value="ECO:0007669"/>
    <property type="project" value="InterPro"/>
</dbReference>
<gene>
    <name evidence="2" type="primary">20352946</name>
    <name evidence="1" type="ORF">GGTG_12488</name>
</gene>
<organism evidence="1">
    <name type="scientific">Gaeumannomyces tritici (strain R3-111a-1)</name>
    <name type="common">Wheat and barley take-all root rot fungus</name>
    <name type="synonym">Gaeumannomyces graminis var. tritici</name>
    <dbReference type="NCBI Taxonomy" id="644352"/>
    <lineage>
        <taxon>Eukaryota</taxon>
        <taxon>Fungi</taxon>
        <taxon>Dikarya</taxon>
        <taxon>Ascomycota</taxon>
        <taxon>Pezizomycotina</taxon>
        <taxon>Sordariomycetes</taxon>
        <taxon>Sordariomycetidae</taxon>
        <taxon>Magnaporthales</taxon>
        <taxon>Magnaporthaceae</taxon>
        <taxon>Gaeumannomyces</taxon>
    </lineage>
</organism>
<sequence>MHSINEIYVRNPSSLRCKGRVPAKLKTSPLPVLPSCKPVTGLTLLQASFVGVDWGIWLEQKGQPISFWHGAPLWPKESNKQIINFVVEIPIWQDAKIIIKRTEPLTWQDVQKYRLGTAQAFRDWFTYYKVARGGSVIPIIGESYQNVTMMQDVLEKSHKSTTNGTTSTTSWS</sequence>
<keyword evidence="3" id="KW-1185">Reference proteome</keyword>
<dbReference type="Proteomes" id="UP000006039">
    <property type="component" value="Unassembled WGS sequence"/>
</dbReference>
<dbReference type="GO" id="GO:0004427">
    <property type="term" value="F:inorganic diphosphate phosphatase activity"/>
    <property type="evidence" value="ECO:0007669"/>
    <property type="project" value="InterPro"/>
</dbReference>
<dbReference type="InterPro" id="IPR036649">
    <property type="entry name" value="Pyrophosphatase_sf"/>
</dbReference>
<accession>J3PG62</accession>
<dbReference type="SUPFAM" id="SSF50324">
    <property type="entry name" value="Inorganic pyrophosphatase"/>
    <property type="match status" value="1"/>
</dbReference>
<dbReference type="STRING" id="644352.J3PG62"/>
<dbReference type="AlphaFoldDB" id="J3PG62"/>
<dbReference type="RefSeq" id="XP_009228650.1">
    <property type="nucleotide sequence ID" value="XM_009230386.1"/>
</dbReference>
<dbReference type="EMBL" id="GL385402">
    <property type="protein sequence ID" value="EJT70316.1"/>
    <property type="molecule type" value="Genomic_DNA"/>
</dbReference>
<evidence type="ECO:0008006" key="4">
    <source>
        <dbReference type="Google" id="ProtNLM"/>
    </source>
</evidence>
<dbReference type="GO" id="GO:0006796">
    <property type="term" value="P:phosphate-containing compound metabolic process"/>
    <property type="evidence" value="ECO:0007669"/>
    <property type="project" value="InterPro"/>
</dbReference>
<reference evidence="3" key="1">
    <citation type="submission" date="2010-07" db="EMBL/GenBank/DDBJ databases">
        <title>The genome sequence of Gaeumannomyces graminis var. tritici strain R3-111a-1.</title>
        <authorList>
            <consortium name="The Broad Institute Genome Sequencing Platform"/>
            <person name="Ma L.-J."/>
            <person name="Dead R."/>
            <person name="Young S."/>
            <person name="Zeng Q."/>
            <person name="Koehrsen M."/>
            <person name="Alvarado L."/>
            <person name="Berlin A."/>
            <person name="Chapman S.B."/>
            <person name="Chen Z."/>
            <person name="Freedman E."/>
            <person name="Gellesch M."/>
            <person name="Goldberg J."/>
            <person name="Griggs A."/>
            <person name="Gujja S."/>
            <person name="Heilman E.R."/>
            <person name="Heiman D."/>
            <person name="Hepburn T."/>
            <person name="Howarth C."/>
            <person name="Jen D."/>
            <person name="Larson L."/>
            <person name="Mehta T."/>
            <person name="Neiman D."/>
            <person name="Pearson M."/>
            <person name="Roberts A."/>
            <person name="Saif S."/>
            <person name="Shea T."/>
            <person name="Shenoy N."/>
            <person name="Sisk P."/>
            <person name="Stolte C."/>
            <person name="Sykes S."/>
            <person name="Walk T."/>
            <person name="White J."/>
            <person name="Yandava C."/>
            <person name="Haas B."/>
            <person name="Nusbaum C."/>
            <person name="Birren B."/>
        </authorList>
    </citation>
    <scope>NUCLEOTIDE SEQUENCE [LARGE SCALE GENOMIC DNA]</scope>
    <source>
        <strain evidence="3">R3-111a-1</strain>
    </source>
</reference>
<reference evidence="2" key="4">
    <citation type="journal article" date="2015" name="G3 (Bethesda)">
        <title>Genome sequences of three phytopathogenic species of the Magnaporthaceae family of fungi.</title>
        <authorList>
            <person name="Okagaki L.H."/>
            <person name="Nunes C.C."/>
            <person name="Sailsbery J."/>
            <person name="Clay B."/>
            <person name="Brown D."/>
            <person name="John T."/>
            <person name="Oh Y."/>
            <person name="Young N."/>
            <person name="Fitzgerald M."/>
            <person name="Haas B.J."/>
            <person name="Zeng Q."/>
            <person name="Young S."/>
            <person name="Adiconis X."/>
            <person name="Fan L."/>
            <person name="Levin J.Z."/>
            <person name="Mitchell T.K."/>
            <person name="Okubara P.A."/>
            <person name="Farman M.L."/>
            <person name="Kohn L.M."/>
            <person name="Birren B."/>
            <person name="Ma L.-J."/>
            <person name="Dean R.A."/>
        </authorList>
    </citation>
    <scope>NUCLEOTIDE SEQUENCE</scope>
    <source>
        <strain evidence="2">R3-111a-1</strain>
    </source>
</reference>
<dbReference type="VEuPathDB" id="FungiDB:GGTG_12488"/>
<evidence type="ECO:0000313" key="1">
    <source>
        <dbReference type="EMBL" id="EJT70316.1"/>
    </source>
</evidence>
<protein>
    <recommendedName>
        <fullName evidence="4">Inorganic diphosphatase</fullName>
    </recommendedName>
</protein>
<reference evidence="1" key="2">
    <citation type="submission" date="2010-07" db="EMBL/GenBank/DDBJ databases">
        <authorList>
            <consortium name="The Broad Institute Genome Sequencing Platform"/>
            <consortium name="Broad Institute Genome Sequencing Center for Infectious Disease"/>
            <person name="Ma L.-J."/>
            <person name="Dead R."/>
            <person name="Young S."/>
            <person name="Zeng Q."/>
            <person name="Koehrsen M."/>
            <person name="Alvarado L."/>
            <person name="Berlin A."/>
            <person name="Chapman S.B."/>
            <person name="Chen Z."/>
            <person name="Freedman E."/>
            <person name="Gellesch M."/>
            <person name="Goldberg J."/>
            <person name="Griggs A."/>
            <person name="Gujja S."/>
            <person name="Heilman E.R."/>
            <person name="Heiman D."/>
            <person name="Hepburn T."/>
            <person name="Howarth C."/>
            <person name="Jen D."/>
            <person name="Larson L."/>
            <person name="Mehta T."/>
            <person name="Neiman D."/>
            <person name="Pearson M."/>
            <person name="Roberts A."/>
            <person name="Saif S."/>
            <person name="Shea T."/>
            <person name="Shenoy N."/>
            <person name="Sisk P."/>
            <person name="Stolte C."/>
            <person name="Sykes S."/>
            <person name="Walk T."/>
            <person name="White J."/>
            <person name="Yandava C."/>
            <person name="Haas B."/>
            <person name="Nusbaum C."/>
            <person name="Birren B."/>
        </authorList>
    </citation>
    <scope>NUCLEOTIDE SEQUENCE</scope>
    <source>
        <strain evidence="1">R3-111a-1</strain>
    </source>
</reference>
<reference evidence="2" key="5">
    <citation type="submission" date="2018-04" db="UniProtKB">
        <authorList>
            <consortium name="EnsemblFungi"/>
        </authorList>
    </citation>
    <scope>IDENTIFICATION</scope>
    <source>
        <strain evidence="2">R3-111a-1</strain>
    </source>
</reference>
<dbReference type="GeneID" id="20352946"/>
<evidence type="ECO:0000313" key="2">
    <source>
        <dbReference type="EnsemblFungi" id="EJT70316"/>
    </source>
</evidence>
<reference evidence="1" key="3">
    <citation type="submission" date="2010-09" db="EMBL/GenBank/DDBJ databases">
        <title>Annotation of Gaeumannomyces graminis var. tritici R3-111a-1.</title>
        <authorList>
            <consortium name="The Broad Institute Genome Sequencing Platform"/>
            <person name="Ma L.-J."/>
            <person name="Dead R."/>
            <person name="Young S.K."/>
            <person name="Zeng Q."/>
            <person name="Gargeya S."/>
            <person name="Fitzgerald M."/>
            <person name="Haas B."/>
            <person name="Abouelleil A."/>
            <person name="Alvarado L."/>
            <person name="Arachchi H.M."/>
            <person name="Berlin A."/>
            <person name="Brown A."/>
            <person name="Chapman S.B."/>
            <person name="Chen Z."/>
            <person name="Dunbar C."/>
            <person name="Freedman E."/>
            <person name="Gearin G."/>
            <person name="Gellesch M."/>
            <person name="Goldberg J."/>
            <person name="Griggs A."/>
            <person name="Gujja S."/>
            <person name="Heiman D."/>
            <person name="Howarth C."/>
            <person name="Larson L."/>
            <person name="Lui A."/>
            <person name="MacDonald P.J.P."/>
            <person name="Mehta T."/>
            <person name="Montmayeur A."/>
            <person name="Murphy C."/>
            <person name="Neiman D."/>
            <person name="Pearson M."/>
            <person name="Priest M."/>
            <person name="Roberts A."/>
            <person name="Saif S."/>
            <person name="Shea T."/>
            <person name="Shenoy N."/>
            <person name="Sisk P."/>
            <person name="Stolte C."/>
            <person name="Sykes S."/>
            <person name="Yandava C."/>
            <person name="Wortman J."/>
            <person name="Nusbaum C."/>
            <person name="Birren B."/>
        </authorList>
    </citation>
    <scope>NUCLEOTIDE SEQUENCE</scope>
    <source>
        <strain evidence="1">R3-111a-1</strain>
    </source>
</reference>